<keyword evidence="3" id="KW-1185">Reference proteome</keyword>
<feature type="region of interest" description="Disordered" evidence="1">
    <location>
        <begin position="261"/>
        <end position="295"/>
    </location>
</feature>
<sequence>MIHYKENQQEIYSKDSAKEEVCQVHSLPPFMSQLVNVVVKMMNSETSLGRIDEVFQVQDVSTGDQLMNLVVETTQDDFIESISISSSQEMINPDETNWGKWGEPSSLNGGSSKGMAAEIGSTRIGSGYGCARKEAVSSIPLGNKRAGICFENIRQQVEKCSRREFTETGLKKDVLSMFVEARNVFCQKNLDASYSREEMEVLRFENSYQQSQIWREMYSGLGPIVTKQLNQLAEARQNGNAITDQQHHQHQQHHRYPLQSLQHHQYSQQQQQHHQHPRKPPQHHHQQHQHQLAGLHREDTSFLGAGTAIGRPIHLRINMKNARTNCYVPHVH</sequence>
<proteinExistence type="predicted"/>
<name>A0AAD4X9Y3_9MAGN</name>
<gene>
    <name evidence="2" type="ORF">MKW98_021254</name>
</gene>
<dbReference type="AlphaFoldDB" id="A0AAD4X9Y3"/>
<organism evidence="2 3">
    <name type="scientific">Papaver atlanticum</name>
    <dbReference type="NCBI Taxonomy" id="357466"/>
    <lineage>
        <taxon>Eukaryota</taxon>
        <taxon>Viridiplantae</taxon>
        <taxon>Streptophyta</taxon>
        <taxon>Embryophyta</taxon>
        <taxon>Tracheophyta</taxon>
        <taxon>Spermatophyta</taxon>
        <taxon>Magnoliopsida</taxon>
        <taxon>Ranunculales</taxon>
        <taxon>Papaveraceae</taxon>
        <taxon>Papaveroideae</taxon>
        <taxon>Papaver</taxon>
    </lineage>
</organism>
<protein>
    <submittedName>
        <fullName evidence="2">Uncharacterized protein</fullName>
    </submittedName>
</protein>
<reference evidence="2" key="1">
    <citation type="submission" date="2022-04" db="EMBL/GenBank/DDBJ databases">
        <title>A functionally conserved STORR gene fusion in Papaver species that diverged 16.8 million years ago.</title>
        <authorList>
            <person name="Catania T."/>
        </authorList>
    </citation>
    <scope>NUCLEOTIDE SEQUENCE</scope>
    <source>
        <strain evidence="2">S-188037</strain>
    </source>
</reference>
<comment type="caution">
    <text evidence="2">The sequence shown here is derived from an EMBL/GenBank/DDBJ whole genome shotgun (WGS) entry which is preliminary data.</text>
</comment>
<evidence type="ECO:0000313" key="3">
    <source>
        <dbReference type="Proteomes" id="UP001202328"/>
    </source>
</evidence>
<feature type="compositionally biased region" description="Low complexity" evidence="1">
    <location>
        <begin position="262"/>
        <end position="272"/>
    </location>
</feature>
<dbReference type="Proteomes" id="UP001202328">
    <property type="component" value="Unassembled WGS sequence"/>
</dbReference>
<feature type="compositionally biased region" description="Basic residues" evidence="1">
    <location>
        <begin position="273"/>
        <end position="288"/>
    </location>
</feature>
<evidence type="ECO:0000256" key="1">
    <source>
        <dbReference type="SAM" id="MobiDB-lite"/>
    </source>
</evidence>
<evidence type="ECO:0000313" key="2">
    <source>
        <dbReference type="EMBL" id="KAI3876402.1"/>
    </source>
</evidence>
<accession>A0AAD4X9Y3</accession>
<dbReference type="EMBL" id="JAJJMB010012497">
    <property type="protein sequence ID" value="KAI3876402.1"/>
    <property type="molecule type" value="Genomic_DNA"/>
</dbReference>